<keyword evidence="1" id="KW-0175">Coiled coil</keyword>
<feature type="coiled-coil region" evidence="1">
    <location>
        <begin position="1"/>
        <end position="39"/>
    </location>
</feature>
<reference evidence="2 3" key="2">
    <citation type="submission" date="2016-08" db="EMBL/GenBank/DDBJ databases">
        <title>Pervasive Adenine N6-methylation of Active Genes in Fungi.</title>
        <authorList>
            <consortium name="DOE Joint Genome Institute"/>
            <person name="Mondo S.J."/>
            <person name="Dannebaum R.O."/>
            <person name="Kuo R.C."/>
            <person name="Labutti K."/>
            <person name="Haridas S."/>
            <person name="Kuo A."/>
            <person name="Salamov A."/>
            <person name="Ahrendt S.R."/>
            <person name="Lipzen A."/>
            <person name="Sullivan W."/>
            <person name="Andreopoulos W.B."/>
            <person name="Clum A."/>
            <person name="Lindquist E."/>
            <person name="Daum C."/>
            <person name="Ramamoorthy G.K."/>
            <person name="Gryganskyi A."/>
            <person name="Culley D."/>
            <person name="Magnuson J.K."/>
            <person name="James T.Y."/>
            <person name="O'Malley M.A."/>
            <person name="Stajich J.E."/>
            <person name="Spatafora J.W."/>
            <person name="Visel A."/>
            <person name="Grigoriev I.V."/>
        </authorList>
    </citation>
    <scope>NUCLEOTIDE SEQUENCE [LARGE SCALE GENOMIC DNA]</scope>
    <source>
        <strain evidence="2 3">S4</strain>
    </source>
</reference>
<evidence type="ECO:0000256" key="1">
    <source>
        <dbReference type="SAM" id="Coils"/>
    </source>
</evidence>
<dbReference type="EMBL" id="MCFG01000213">
    <property type="protein sequence ID" value="ORX78361.1"/>
    <property type="molecule type" value="Genomic_DNA"/>
</dbReference>
<evidence type="ECO:0000313" key="3">
    <source>
        <dbReference type="Proteomes" id="UP000193944"/>
    </source>
</evidence>
<dbReference type="AlphaFoldDB" id="A0A1Y1WXT9"/>
<accession>A0A1Y1WXT9</accession>
<dbReference type="Proteomes" id="UP000193944">
    <property type="component" value="Unassembled WGS sequence"/>
</dbReference>
<organism evidence="2 3">
    <name type="scientific">Anaeromyces robustus</name>
    <dbReference type="NCBI Taxonomy" id="1754192"/>
    <lineage>
        <taxon>Eukaryota</taxon>
        <taxon>Fungi</taxon>
        <taxon>Fungi incertae sedis</taxon>
        <taxon>Chytridiomycota</taxon>
        <taxon>Chytridiomycota incertae sedis</taxon>
        <taxon>Neocallimastigomycetes</taxon>
        <taxon>Neocallimastigales</taxon>
        <taxon>Neocallimastigaceae</taxon>
        <taxon>Anaeromyces</taxon>
    </lineage>
</organism>
<keyword evidence="3" id="KW-1185">Reference proteome</keyword>
<name>A0A1Y1WXT9_9FUNG</name>
<sequence>MKEEKEKLKQEIKEMKEERENFKLEMMKMKEVIEQEIREKLIKEIRENHFNE</sequence>
<reference evidence="2 3" key="1">
    <citation type="submission" date="2016-08" db="EMBL/GenBank/DDBJ databases">
        <title>A Parts List for Fungal Cellulosomes Revealed by Comparative Genomics.</title>
        <authorList>
            <consortium name="DOE Joint Genome Institute"/>
            <person name="Haitjema C.H."/>
            <person name="Gilmore S.P."/>
            <person name="Henske J.K."/>
            <person name="Solomon K.V."/>
            <person name="De Groot R."/>
            <person name="Kuo A."/>
            <person name="Mondo S.J."/>
            <person name="Salamov A.A."/>
            <person name="Labutti K."/>
            <person name="Zhao Z."/>
            <person name="Chiniquy J."/>
            <person name="Barry K."/>
            <person name="Brewer H.M."/>
            <person name="Purvine S.O."/>
            <person name="Wright A.T."/>
            <person name="Boxma B."/>
            <person name="Van Alen T."/>
            <person name="Hackstein J.H."/>
            <person name="Baker S.E."/>
            <person name="Grigoriev I.V."/>
            <person name="O'Malley M.A."/>
        </authorList>
    </citation>
    <scope>NUCLEOTIDE SEQUENCE [LARGE SCALE GENOMIC DNA]</scope>
    <source>
        <strain evidence="2 3">S4</strain>
    </source>
</reference>
<comment type="caution">
    <text evidence="2">The sequence shown here is derived from an EMBL/GenBank/DDBJ whole genome shotgun (WGS) entry which is preliminary data.</text>
</comment>
<evidence type="ECO:0000313" key="2">
    <source>
        <dbReference type="EMBL" id="ORX78361.1"/>
    </source>
</evidence>
<gene>
    <name evidence="2" type="ORF">BCR32DRAFT_282345</name>
</gene>
<proteinExistence type="predicted"/>
<protein>
    <submittedName>
        <fullName evidence="2">Uncharacterized protein</fullName>
    </submittedName>
</protein>